<dbReference type="Pfam" id="PF08241">
    <property type="entry name" value="Methyltransf_11"/>
    <property type="match status" value="1"/>
</dbReference>
<organism evidence="2 3">
    <name type="scientific">Dulcicalothrix desertica PCC 7102</name>
    <dbReference type="NCBI Taxonomy" id="232991"/>
    <lineage>
        <taxon>Bacteria</taxon>
        <taxon>Bacillati</taxon>
        <taxon>Cyanobacteriota</taxon>
        <taxon>Cyanophyceae</taxon>
        <taxon>Nostocales</taxon>
        <taxon>Calotrichaceae</taxon>
        <taxon>Dulcicalothrix</taxon>
    </lineage>
</organism>
<dbReference type="EMBL" id="RSCL01000004">
    <property type="protein sequence ID" value="RUT07589.1"/>
    <property type="molecule type" value="Genomic_DNA"/>
</dbReference>
<dbReference type="InterPro" id="IPR013216">
    <property type="entry name" value="Methyltransf_11"/>
</dbReference>
<evidence type="ECO:0000259" key="1">
    <source>
        <dbReference type="Pfam" id="PF08241"/>
    </source>
</evidence>
<dbReference type="RefSeq" id="WP_127080478.1">
    <property type="nucleotide sequence ID" value="NZ_RSCL01000004.1"/>
</dbReference>
<keyword evidence="3" id="KW-1185">Reference proteome</keyword>
<dbReference type="InterPro" id="IPR029063">
    <property type="entry name" value="SAM-dependent_MTases_sf"/>
</dbReference>
<dbReference type="OrthoDB" id="529208at2"/>
<reference evidence="2" key="2">
    <citation type="journal article" date="2019" name="Genome Biol. Evol.">
        <title>Day and night: Metabolic profiles and evolutionary relationships of six axenic non-marine cyanobacteria.</title>
        <authorList>
            <person name="Will S.E."/>
            <person name="Henke P."/>
            <person name="Boedeker C."/>
            <person name="Huang S."/>
            <person name="Brinkmann H."/>
            <person name="Rohde M."/>
            <person name="Jarek M."/>
            <person name="Friedl T."/>
            <person name="Seufert S."/>
            <person name="Schumacher M."/>
            <person name="Overmann J."/>
            <person name="Neumann-Schaal M."/>
            <person name="Petersen J."/>
        </authorList>
    </citation>
    <scope>NUCLEOTIDE SEQUENCE [LARGE SCALE GENOMIC DNA]</scope>
    <source>
        <strain evidence="2">PCC 7102</strain>
    </source>
</reference>
<reference evidence="2" key="1">
    <citation type="submission" date="2018-12" db="EMBL/GenBank/DDBJ databases">
        <authorList>
            <person name="Will S."/>
            <person name="Neumann-Schaal M."/>
            <person name="Henke P."/>
        </authorList>
    </citation>
    <scope>NUCLEOTIDE SEQUENCE</scope>
    <source>
        <strain evidence="2">PCC 7102</strain>
    </source>
</reference>
<protein>
    <recommendedName>
        <fullName evidence="1">Methyltransferase type 11 domain-containing protein</fullName>
    </recommendedName>
</protein>
<evidence type="ECO:0000313" key="3">
    <source>
        <dbReference type="Proteomes" id="UP000271624"/>
    </source>
</evidence>
<sequence>MTNYTYIGSELELFRHARNWKAYWSDLIKPFLGNEVLEVGAGTGSNTEILCQGSYKRWLCLEPDSVLASNLKLSIHNNLIPQCCDVKIGDLSDLNFEEQFDSIIYIDVIEHIEDDKLEATFAVNHLKVNGFLVILSPAHQWLFTNFDKAIGHYRRYDNQTLSSIIPNNLKCIKLRYIDSIGLAASLGNKFILKSKMPTKKQILLWDRVMVPLSQKVDPLINYSIGKSILGIWQKTY</sequence>
<proteinExistence type="predicted"/>
<dbReference type="AlphaFoldDB" id="A0A3S1CNU6"/>
<dbReference type="CDD" id="cd02440">
    <property type="entry name" value="AdoMet_MTases"/>
    <property type="match status" value="1"/>
</dbReference>
<dbReference type="SUPFAM" id="SSF53335">
    <property type="entry name" value="S-adenosyl-L-methionine-dependent methyltransferases"/>
    <property type="match status" value="1"/>
</dbReference>
<dbReference type="GO" id="GO:0008757">
    <property type="term" value="F:S-adenosylmethionine-dependent methyltransferase activity"/>
    <property type="evidence" value="ECO:0007669"/>
    <property type="project" value="InterPro"/>
</dbReference>
<dbReference type="Gene3D" id="3.40.50.150">
    <property type="entry name" value="Vaccinia Virus protein VP39"/>
    <property type="match status" value="1"/>
</dbReference>
<accession>A0A3S1CNU6</accession>
<gene>
    <name evidence="2" type="ORF">DSM106972_018490</name>
</gene>
<feature type="domain" description="Methyltransferase type 11" evidence="1">
    <location>
        <begin position="37"/>
        <end position="134"/>
    </location>
</feature>
<dbReference type="Proteomes" id="UP000271624">
    <property type="component" value="Unassembled WGS sequence"/>
</dbReference>
<evidence type="ECO:0000313" key="2">
    <source>
        <dbReference type="EMBL" id="RUT07589.1"/>
    </source>
</evidence>
<name>A0A3S1CNU6_9CYAN</name>
<comment type="caution">
    <text evidence="2">The sequence shown here is derived from an EMBL/GenBank/DDBJ whole genome shotgun (WGS) entry which is preliminary data.</text>
</comment>